<proteinExistence type="predicted"/>
<protein>
    <submittedName>
        <fullName evidence="2">Uncharacterized protein</fullName>
    </submittedName>
</protein>
<name>A0A9P3BRP0_9EURO</name>
<organism evidence="2 3">
    <name type="scientific">Aspergillus pseudoviridinutans</name>
    <dbReference type="NCBI Taxonomy" id="1517512"/>
    <lineage>
        <taxon>Eukaryota</taxon>
        <taxon>Fungi</taxon>
        <taxon>Dikarya</taxon>
        <taxon>Ascomycota</taxon>
        <taxon>Pezizomycotina</taxon>
        <taxon>Eurotiomycetes</taxon>
        <taxon>Eurotiomycetidae</taxon>
        <taxon>Eurotiales</taxon>
        <taxon>Aspergillaceae</taxon>
        <taxon>Aspergillus</taxon>
        <taxon>Aspergillus subgen. Fumigati</taxon>
    </lineage>
</organism>
<dbReference type="AlphaFoldDB" id="A0A9P3BRP0"/>
<keyword evidence="3" id="KW-1185">Reference proteome</keyword>
<dbReference type="GeneID" id="67010042"/>
<dbReference type="OrthoDB" id="3469225at2759"/>
<dbReference type="EMBL" id="BHVY01000009">
    <property type="protein sequence ID" value="GIJ92451.1"/>
    <property type="molecule type" value="Genomic_DNA"/>
</dbReference>
<reference evidence="2 3" key="1">
    <citation type="submission" date="2018-10" db="EMBL/GenBank/DDBJ databases">
        <title>Pan-genome distribution and transcriptional activeness of fungal secondary metabolism genes in Aspergillus section Fumigati.</title>
        <authorList>
            <person name="Takahashi H."/>
            <person name="Umemura M."/>
            <person name="Ninomiya A."/>
            <person name="Kusuya Y."/>
            <person name="Urayama S."/>
            <person name="Shimizu M."/>
            <person name="Watanabe A."/>
            <person name="Kamei K."/>
            <person name="Yaguchi T."/>
            <person name="Hagiwara D."/>
        </authorList>
    </citation>
    <scope>NUCLEOTIDE SEQUENCE [LARGE SCALE GENOMIC DNA]</scope>
    <source>
        <strain evidence="2 3">IFM 55266</strain>
    </source>
</reference>
<evidence type="ECO:0000256" key="1">
    <source>
        <dbReference type="SAM" id="MobiDB-lite"/>
    </source>
</evidence>
<comment type="caution">
    <text evidence="2">The sequence shown here is derived from an EMBL/GenBank/DDBJ whole genome shotgun (WGS) entry which is preliminary data.</text>
</comment>
<accession>A0A9P3BRP0</accession>
<feature type="region of interest" description="Disordered" evidence="1">
    <location>
        <begin position="65"/>
        <end position="100"/>
    </location>
</feature>
<gene>
    <name evidence="2" type="ORF">Asppvi_011433</name>
</gene>
<dbReference type="Proteomes" id="UP001043456">
    <property type="component" value="Unassembled WGS sequence"/>
</dbReference>
<evidence type="ECO:0000313" key="3">
    <source>
        <dbReference type="Proteomes" id="UP001043456"/>
    </source>
</evidence>
<dbReference type="RefSeq" id="XP_043163197.1">
    <property type="nucleotide sequence ID" value="XM_043307262.1"/>
</dbReference>
<evidence type="ECO:0000313" key="2">
    <source>
        <dbReference type="EMBL" id="GIJ92451.1"/>
    </source>
</evidence>
<sequence length="525" mass="59213">MFIPYTAPSSEDNRNTRRTINTFIAVNASVKRRRRKDADNKIGLGNATGVSTGRMKILQWIHTTSHRHNHTPPDPPTLPSGADRQQQQEEEEPLPLAAAAGGRNPFGNIAPLTGGSPLNALLSPSIAGNRFYPINIDSQGPFLNQGLSYYFDVLVPYDAKVVGMAVSEEHSYTTELLAWTFQHPEIMHSLAAFSLCILQNHSHTRSTEQAILHHRQRLLEAVHYRLSKGQVDDVLIQIICIMISVDEYLGFSEYRSVHLKGFRDVVRIREASDTPGRSTSSLDPSSNAKHQSMAMLVHTSKKMVEFHLESNLVLFRDTMVVPTVTFPPPSSVPDIEKRMAGLPPGLMVLVRSGILTEKMTDLLQDFSFWFYQGMGMDPTNRESWRYSNFKPENRLEQCISMALLCLADDLSSMGTHPCAVIFRQTKQRVQFLSSFTELWASPLLAECMIWMCTVIAIPRNRTLLAQDEQMALLRRSVRNKALLRYSGQIAAILQRFFYDQSREADWQEAWNLALTVTANQSLMGC</sequence>